<keyword evidence="1" id="KW-0472">Membrane</keyword>
<dbReference type="GO" id="GO:0016740">
    <property type="term" value="F:transferase activity"/>
    <property type="evidence" value="ECO:0007669"/>
    <property type="project" value="UniProtKB-KW"/>
</dbReference>
<organism evidence="2 3">
    <name type="scientific">Candidatus Accumulibacter vicinus</name>
    <dbReference type="NCBI Taxonomy" id="2954382"/>
    <lineage>
        <taxon>Bacteria</taxon>
        <taxon>Pseudomonadati</taxon>
        <taxon>Pseudomonadota</taxon>
        <taxon>Betaproteobacteria</taxon>
        <taxon>Candidatus Accumulibacter</taxon>
    </lineage>
</organism>
<keyword evidence="2" id="KW-0808">Transferase</keyword>
<dbReference type="SUPFAM" id="SSF53649">
    <property type="entry name" value="Alkaline phosphatase-like"/>
    <property type="match status" value="1"/>
</dbReference>
<evidence type="ECO:0000313" key="3">
    <source>
        <dbReference type="Proteomes" id="UP000019812"/>
    </source>
</evidence>
<sequence length="569" mass="63033">MSGQAPPPAACIARVPWRRVGIAVVALLFLNGLLSFRDWWPTPGILPDHRLAPEFVWLWLALLATVAWRGPLSPRSLTLFALVDLLLVLGRYADVTVHSLFGRPINLYWDGAQIPRFLWVSAQELAWWQSAGLLASVGLLWAILFWLLRRAIAVVVRDAVPFALRSRWAWAGTALAVLLVAANLAGLRATWPVVSKPVIPTYWRQAQLLATAFSPQRQASLLPASTAVDAALAAAPESVLAALRGRDVYMIMLESLGAVVYDDARAEQALRPSRNRFAADIAASGRQVVSAFFRSPTFAGGSDLAHLGLLSGIDLGDPMRHDVLLTTQRPTLNALFRAQGYQTFGLYPALDWEWPERTFYGFDVFLARRDLGYAGPALGFWEIPDQFSAARFEQLYPRTGEAPPRFVFFPTITCHLPFSPVPPYQPDWSRVLGPQPFDAAQLAHALAEQPNWLDMFPDFLRMANYTYQWLGAYLRQPEPREAVYVLIADHQPAANITGEDASWDVPVHVVARDGAILARFVEQGFRPGLEPPRQALGPLHTLTEMMLRAFAAPGVYPPARPRSRAEAGA</sequence>
<gene>
    <name evidence="2" type="ORF">CAPSK01_004230</name>
</gene>
<evidence type="ECO:0000256" key="1">
    <source>
        <dbReference type="SAM" id="Phobius"/>
    </source>
</evidence>
<accession>A0A084XV47</accession>
<feature type="transmembrane region" description="Helical" evidence="1">
    <location>
        <begin position="168"/>
        <end position="191"/>
    </location>
</feature>
<reference evidence="2 3" key="1">
    <citation type="submission" date="2014-07" db="EMBL/GenBank/DDBJ databases">
        <title>Expanding our view of genomic diversity in Candidatus Accumulibacter clades.</title>
        <authorList>
            <person name="Skennerton C.T."/>
            <person name="Barr J.J."/>
            <person name="Slater F.R."/>
            <person name="Bond P.L."/>
            <person name="Tyson G.W."/>
        </authorList>
    </citation>
    <scope>NUCLEOTIDE SEQUENCE [LARGE SCALE GENOMIC DNA]</scope>
    <source>
        <strain evidence="3">SK-01</strain>
    </source>
</reference>
<dbReference type="Gene3D" id="3.40.720.10">
    <property type="entry name" value="Alkaline Phosphatase, subunit A"/>
    <property type="match status" value="1"/>
</dbReference>
<protein>
    <submittedName>
        <fullName evidence="2">Phosphoglycerol transferase, alkaline phosphatase superfamily</fullName>
    </submittedName>
</protein>
<dbReference type="STRING" id="1457154.CAPSK01_004230"/>
<proteinExistence type="predicted"/>
<feature type="transmembrane region" description="Helical" evidence="1">
    <location>
        <begin position="126"/>
        <end position="148"/>
    </location>
</feature>
<dbReference type="RefSeq" id="WP_273704039.1">
    <property type="nucleotide sequence ID" value="NZ_JDSS02000043.1"/>
</dbReference>
<name>A0A084XV47_9PROT</name>
<feature type="transmembrane region" description="Helical" evidence="1">
    <location>
        <begin position="56"/>
        <end position="72"/>
    </location>
</feature>
<dbReference type="Proteomes" id="UP000019812">
    <property type="component" value="Unassembled WGS sequence"/>
</dbReference>
<dbReference type="InterPro" id="IPR017850">
    <property type="entry name" value="Alkaline_phosphatase_core_sf"/>
</dbReference>
<dbReference type="AlphaFoldDB" id="A0A084XV47"/>
<comment type="caution">
    <text evidence="2">The sequence shown here is derived from an EMBL/GenBank/DDBJ whole genome shotgun (WGS) entry which is preliminary data.</text>
</comment>
<keyword evidence="1" id="KW-1133">Transmembrane helix</keyword>
<feature type="transmembrane region" description="Helical" evidence="1">
    <location>
        <begin position="20"/>
        <end position="36"/>
    </location>
</feature>
<keyword evidence="1" id="KW-0812">Transmembrane</keyword>
<dbReference type="EMBL" id="JDSS02000043">
    <property type="protein sequence ID" value="KFB66341.1"/>
    <property type="molecule type" value="Genomic_DNA"/>
</dbReference>
<evidence type="ECO:0000313" key="2">
    <source>
        <dbReference type="EMBL" id="KFB66341.1"/>
    </source>
</evidence>
<feature type="transmembrane region" description="Helical" evidence="1">
    <location>
        <begin position="79"/>
        <end position="101"/>
    </location>
</feature>